<dbReference type="Pfam" id="PF13398">
    <property type="entry name" value="Peptidase_M50B"/>
    <property type="match status" value="1"/>
</dbReference>
<accession>A0A0P9GK64</accession>
<dbReference type="Proteomes" id="UP000053890">
    <property type="component" value="Unassembled WGS sequence"/>
</dbReference>
<evidence type="ECO:0000256" key="1">
    <source>
        <dbReference type="SAM" id="MobiDB-lite"/>
    </source>
</evidence>
<sequence length="326" mass="34958">MAPTPYLVVRSPLDLAAPRLDPTSQPASAPPSPASTNDRVHDLESNHDYTLDSTPHPGKRALAASELLAAGSTSGASLARRSLAPNDTQKVTLGVIAAYAVLITILWNVPVIHWVLWPFKLLVVAFHEFSHAVVGCCTGAKVKSIKLDPREGGCTMMAGGIGALTLPAGYLGSSLIGALLVFCGFDVRASKIASLVVGVMFLLTLWWGKRDWLTILTILVATGLIVACWFIAHGVALRFYMLFLGVMNSLYSLYDICDDLIFRKVNESDASVFAKRYGGSSACWGVLWFIISLCFLAAGIVAGLAAFKDTFSQQATTGSEFLPTRF</sequence>
<keyword evidence="2" id="KW-1133">Transmembrane helix</keyword>
<dbReference type="OrthoDB" id="40823at2759"/>
<feature type="transmembrane region" description="Helical" evidence="2">
    <location>
        <begin position="213"/>
        <end position="232"/>
    </location>
</feature>
<dbReference type="PANTHER" id="PTHR33979:SF2">
    <property type="entry name" value="PEPTIDASE M50B-LIKE-DOMAIN-CONTAINING PROTEIN"/>
    <property type="match status" value="1"/>
</dbReference>
<reference evidence="3 4" key="1">
    <citation type="journal article" date="2015" name="Front. Microbiol.">
        <title>Genome sequence of the plant growth promoting endophytic yeast Rhodotorula graminis WP1.</title>
        <authorList>
            <person name="Firrincieli A."/>
            <person name="Otillar R."/>
            <person name="Salamov A."/>
            <person name="Schmutz J."/>
            <person name="Khan Z."/>
            <person name="Redman R.S."/>
            <person name="Fleck N.D."/>
            <person name="Lindquist E."/>
            <person name="Grigoriev I.V."/>
            <person name="Doty S.L."/>
        </authorList>
    </citation>
    <scope>NUCLEOTIDE SEQUENCE [LARGE SCALE GENOMIC DNA]</scope>
    <source>
        <strain evidence="3 4">WP1</strain>
    </source>
</reference>
<dbReference type="PANTHER" id="PTHR33979">
    <property type="entry name" value="OS02G0221600 PROTEIN"/>
    <property type="match status" value="1"/>
</dbReference>
<keyword evidence="2" id="KW-0472">Membrane</keyword>
<feature type="region of interest" description="Disordered" evidence="1">
    <location>
        <begin position="17"/>
        <end position="41"/>
    </location>
</feature>
<name>A0A0P9GK64_RHOGW</name>
<dbReference type="RefSeq" id="XP_018269663.1">
    <property type="nucleotide sequence ID" value="XM_018413503.1"/>
</dbReference>
<feature type="transmembrane region" description="Helical" evidence="2">
    <location>
        <begin position="156"/>
        <end position="182"/>
    </location>
</feature>
<evidence type="ECO:0000313" key="3">
    <source>
        <dbReference type="EMBL" id="KPV73614.1"/>
    </source>
</evidence>
<proteinExistence type="predicted"/>
<evidence type="ECO:0000313" key="4">
    <source>
        <dbReference type="Proteomes" id="UP000053890"/>
    </source>
</evidence>
<keyword evidence="4" id="KW-1185">Reference proteome</keyword>
<evidence type="ECO:0000256" key="2">
    <source>
        <dbReference type="SAM" id="Phobius"/>
    </source>
</evidence>
<evidence type="ECO:0008006" key="5">
    <source>
        <dbReference type="Google" id="ProtNLM"/>
    </source>
</evidence>
<dbReference type="EMBL" id="KQ474082">
    <property type="protein sequence ID" value="KPV73614.1"/>
    <property type="molecule type" value="Genomic_DNA"/>
</dbReference>
<gene>
    <name evidence="3" type="ORF">RHOBADRAFT_38181</name>
</gene>
<dbReference type="OMA" id="LSVNHTQ"/>
<dbReference type="STRING" id="578459.A0A0P9GK64"/>
<feature type="transmembrane region" description="Helical" evidence="2">
    <location>
        <begin position="286"/>
        <end position="307"/>
    </location>
</feature>
<dbReference type="AlphaFoldDB" id="A0A0P9GK64"/>
<feature type="transmembrane region" description="Helical" evidence="2">
    <location>
        <begin position="91"/>
        <end position="116"/>
    </location>
</feature>
<protein>
    <recommendedName>
        <fullName evidence="5">Peptidase M50B-like-domain-containing protein</fullName>
    </recommendedName>
</protein>
<feature type="transmembrane region" description="Helical" evidence="2">
    <location>
        <begin position="189"/>
        <end position="207"/>
    </location>
</feature>
<dbReference type="GeneID" id="28973952"/>
<keyword evidence="2" id="KW-0812">Transmembrane</keyword>
<dbReference type="InterPro" id="IPR049500">
    <property type="entry name" value="Peptidase_M50B-like"/>
</dbReference>
<organism evidence="3 4">
    <name type="scientific">Rhodotorula graminis (strain WP1)</name>
    <dbReference type="NCBI Taxonomy" id="578459"/>
    <lineage>
        <taxon>Eukaryota</taxon>
        <taxon>Fungi</taxon>
        <taxon>Dikarya</taxon>
        <taxon>Basidiomycota</taxon>
        <taxon>Pucciniomycotina</taxon>
        <taxon>Microbotryomycetes</taxon>
        <taxon>Sporidiobolales</taxon>
        <taxon>Sporidiobolaceae</taxon>
        <taxon>Rhodotorula</taxon>
    </lineage>
</organism>